<proteinExistence type="predicted"/>
<organism evidence="1">
    <name type="scientific">marine metagenome</name>
    <dbReference type="NCBI Taxonomy" id="408172"/>
    <lineage>
        <taxon>unclassified sequences</taxon>
        <taxon>metagenomes</taxon>
        <taxon>ecological metagenomes</taxon>
    </lineage>
</organism>
<evidence type="ECO:0000313" key="1">
    <source>
        <dbReference type="EMBL" id="SVB78584.1"/>
    </source>
</evidence>
<dbReference type="AlphaFoldDB" id="A0A382GUP0"/>
<protein>
    <submittedName>
        <fullName evidence="1">Uncharacterized protein</fullName>
    </submittedName>
</protein>
<reference evidence="1" key="1">
    <citation type="submission" date="2018-05" db="EMBL/GenBank/DDBJ databases">
        <authorList>
            <person name="Lanie J.A."/>
            <person name="Ng W.-L."/>
            <person name="Kazmierczak K.M."/>
            <person name="Andrzejewski T.M."/>
            <person name="Davidsen T.M."/>
            <person name="Wayne K.J."/>
            <person name="Tettelin H."/>
            <person name="Glass J.I."/>
            <person name="Rusch D."/>
            <person name="Podicherti R."/>
            <person name="Tsui H.-C.T."/>
            <person name="Winkler M.E."/>
        </authorList>
    </citation>
    <scope>NUCLEOTIDE SEQUENCE</scope>
</reference>
<sequence length="22" mass="2621">MMKVKQTQYKPHGVFLQLSNDQ</sequence>
<accession>A0A382GUP0</accession>
<dbReference type="EMBL" id="UINC01057440">
    <property type="protein sequence ID" value="SVB78584.1"/>
    <property type="molecule type" value="Genomic_DNA"/>
</dbReference>
<gene>
    <name evidence="1" type="ORF">METZ01_LOCUS231438</name>
</gene>
<name>A0A382GUP0_9ZZZZ</name>